<evidence type="ECO:0000313" key="2">
    <source>
        <dbReference type="Proteomes" id="UP000199459"/>
    </source>
</evidence>
<proteinExistence type="predicted"/>
<dbReference type="InterPro" id="IPR010706">
    <property type="entry name" value="Fatty_acid_cis-trans_isomerase"/>
</dbReference>
<dbReference type="GO" id="GO:0016853">
    <property type="term" value="F:isomerase activity"/>
    <property type="evidence" value="ECO:0007669"/>
    <property type="project" value="UniProtKB-KW"/>
</dbReference>
<gene>
    <name evidence="1" type="ORF">SAMN05216325_11740</name>
</gene>
<dbReference type="PROSITE" id="PS51257">
    <property type="entry name" value="PROKAR_LIPOPROTEIN"/>
    <property type="match status" value="1"/>
</dbReference>
<dbReference type="EMBL" id="FOCP01000017">
    <property type="protein sequence ID" value="SEN41374.1"/>
    <property type="molecule type" value="Genomic_DNA"/>
</dbReference>
<accession>A0A1H8GCA5</accession>
<sequence length="790" mass="91470">MEKPTLKNIILLVIGYLLSACGVDQPTGPGSLPNRYVSFESEQGRLYRNHIQPVLEKRCVVCHGCYDAPCQVNLASAQGIDRGANKQIIYNGTRLTADPLTRLFEDAHTLQDWREKGFYPVLNEDPVGDPLQGSLLYQMLMLKTHNPLSEVVKHNERLPADLFNFSINPENICPNTDQFEEYARSRPHWGMPYGLPPIEPAELKLLEKWLQIGAPLTALPELDAVYQDRIRIWETFLNGVTLKQRLVARYIYEHLFLGHLYFEDLELNNSNIQAYFRIVRSRTPPGEPVSIVSTRRPYDDPEVERVYYRLQRVESSVVAKSHLPYALSNKRLQRFEALFFDTPYSVRKLPGYSPELASNPFKTFTDIPANIRYRFMLEHAKFTINGFIKGAVCRGQVALSVINDHFWVFFVNPDQEALTGIDRFLTKHSEQLQIPPERESNAGITSHWTKYSDLQATYLKEKSERLNELLEERDERFDLDWVWDGDGQNWNAALTVFRHFDSATVVEGLVGRPPKTAWLIDYPILERIHYLLVAGFDVYGNVGHQLSTRLYMDFLRMESEFNFLALLPGDTRTALREHWYQGAKDRVKQYVYGHAQLRTDPEITYPDKNQAKSHLYDRLQQKLSGILSNRYGLENESVPEQHRQILKKLHEFSGGAASILPEMGLLMVADHDRQNRVYTILRNSAHTHITSLLFEQNNRVPENDYVTVLPGFVGAYPDALWLVDSGALEDFVTHVSQLENETDYYHLMSVYGIRRSHEHFWQFSDHLHKIFQLSDPVEYGSLDYNRIENR</sequence>
<name>A0A1H8GCA5_9PROT</name>
<reference evidence="1 2" key="1">
    <citation type="submission" date="2016-10" db="EMBL/GenBank/DDBJ databases">
        <authorList>
            <person name="de Groot N.N."/>
        </authorList>
    </citation>
    <scope>NUCLEOTIDE SEQUENCE [LARGE SCALE GENOMIC DNA]</scope>
    <source>
        <strain evidence="1 2">Nm22</strain>
    </source>
</reference>
<organism evidence="1 2">
    <name type="scientific">Nitrosomonas marina</name>
    <dbReference type="NCBI Taxonomy" id="917"/>
    <lineage>
        <taxon>Bacteria</taxon>
        <taxon>Pseudomonadati</taxon>
        <taxon>Pseudomonadota</taxon>
        <taxon>Betaproteobacteria</taxon>
        <taxon>Nitrosomonadales</taxon>
        <taxon>Nitrosomonadaceae</taxon>
        <taxon>Nitrosomonas</taxon>
    </lineage>
</organism>
<evidence type="ECO:0000313" key="1">
    <source>
        <dbReference type="EMBL" id="SEN41374.1"/>
    </source>
</evidence>
<protein>
    <submittedName>
        <fullName evidence="1">Fatty acid cis/trans isomerase (CTI)</fullName>
    </submittedName>
</protein>
<keyword evidence="1" id="KW-0413">Isomerase</keyword>
<dbReference type="RefSeq" id="WP_177167743.1">
    <property type="nucleotide sequence ID" value="NZ_FOCP01000017.1"/>
</dbReference>
<dbReference type="Pfam" id="PF06934">
    <property type="entry name" value="CTI"/>
    <property type="match status" value="1"/>
</dbReference>
<dbReference type="Proteomes" id="UP000199459">
    <property type="component" value="Unassembled WGS sequence"/>
</dbReference>
<dbReference type="STRING" id="917.SAMN05216326_10182"/>
<dbReference type="AlphaFoldDB" id="A0A1H8GCA5"/>